<organism evidence="1 2">
    <name type="scientific">Mangrovivirga halotolerans</name>
    <dbReference type="NCBI Taxonomy" id="2993936"/>
    <lineage>
        <taxon>Bacteria</taxon>
        <taxon>Pseudomonadati</taxon>
        <taxon>Bacteroidota</taxon>
        <taxon>Cytophagia</taxon>
        <taxon>Cytophagales</taxon>
        <taxon>Mangrovivirgaceae</taxon>
        <taxon>Mangrovivirga</taxon>
    </lineage>
</organism>
<reference evidence="1 2" key="1">
    <citation type="submission" date="2022-11" db="EMBL/GenBank/DDBJ databases">
        <title>The characterization of three novel Bacteroidetes species and genomic analysis of their roles in tidal elemental geochemical cycles.</title>
        <authorList>
            <person name="Ma K."/>
        </authorList>
    </citation>
    <scope>NUCLEOTIDE SEQUENCE [LARGE SCALE GENOMIC DNA]</scope>
    <source>
        <strain evidence="1 2">M17</strain>
    </source>
</reference>
<sequence>MIYRLFLIFCYAIILIGCNNKNGNQESNNNFRIEDRNKGLIGGGFNTYYVSPVDSNVWLLNNPLAEDAFTTNAGITWKYLKWPTQTSGTSILSRKGFILRISNDKIYKLDVYENKTSEIAIPDSVNSTSFFLLGHDGYVLIYNTDNNKYLFPGADLTAKPVPISQQHEDSLKSTLINSQKEIYSDSSFLTMNSGHLFYKNPETGKWEKRMNGLNKPQITHLLQQDFNSKTVYAIEWDNPRWYHKHYYYVYETNNFGKSWALIDSTDNLDNLISNKKLKKAHDFTESRIIIPKQSFSSSLQVNDTLRFYKKNDNIHIESDKSIYTSINSPINNNILSITPKTLGIYDYPSYAFIVENDSIQVLFANKNGGIGYFKGPLSGKPKSSK</sequence>
<dbReference type="EMBL" id="JAPFQN010000004">
    <property type="protein sequence ID" value="MCX2743642.1"/>
    <property type="molecule type" value="Genomic_DNA"/>
</dbReference>
<evidence type="ECO:0000313" key="1">
    <source>
        <dbReference type="EMBL" id="MCX2743642.1"/>
    </source>
</evidence>
<gene>
    <name evidence="1" type="ORF">OO013_07190</name>
</gene>
<name>A0ABT3RPD0_9BACT</name>
<evidence type="ECO:0000313" key="2">
    <source>
        <dbReference type="Proteomes" id="UP001209885"/>
    </source>
</evidence>
<comment type="caution">
    <text evidence="1">The sequence shown here is derived from an EMBL/GenBank/DDBJ whole genome shotgun (WGS) entry which is preliminary data.</text>
</comment>
<accession>A0ABT3RPD0</accession>
<protein>
    <recommendedName>
        <fullName evidence="3">Lipoprotein</fullName>
    </recommendedName>
</protein>
<dbReference type="PROSITE" id="PS51257">
    <property type="entry name" value="PROKAR_LIPOPROTEIN"/>
    <property type="match status" value="1"/>
</dbReference>
<evidence type="ECO:0008006" key="3">
    <source>
        <dbReference type="Google" id="ProtNLM"/>
    </source>
</evidence>
<dbReference type="RefSeq" id="WP_266056042.1">
    <property type="nucleotide sequence ID" value="NZ_JAPFQN010000004.1"/>
</dbReference>
<dbReference type="SUPFAM" id="SSF110296">
    <property type="entry name" value="Oligoxyloglucan reducing end-specific cellobiohydrolase"/>
    <property type="match status" value="1"/>
</dbReference>
<keyword evidence="2" id="KW-1185">Reference proteome</keyword>
<proteinExistence type="predicted"/>
<dbReference type="Proteomes" id="UP001209885">
    <property type="component" value="Unassembled WGS sequence"/>
</dbReference>